<dbReference type="Pfam" id="PF08652">
    <property type="entry name" value="RAI1"/>
    <property type="match status" value="1"/>
</dbReference>
<dbReference type="InterPro" id="IPR013961">
    <property type="entry name" value="RAI1"/>
</dbReference>
<keyword evidence="2" id="KW-0694">RNA-binding</keyword>
<keyword evidence="2" id="KW-0479">Metal-binding</keyword>
<evidence type="ECO:0000256" key="1">
    <source>
        <dbReference type="ARBA" id="ARBA00006562"/>
    </source>
</evidence>
<dbReference type="GO" id="GO:0005829">
    <property type="term" value="C:cytosol"/>
    <property type="evidence" value="ECO:0007669"/>
    <property type="project" value="TreeGrafter"/>
</dbReference>
<proteinExistence type="inferred from homology"/>
<dbReference type="GO" id="GO:0034353">
    <property type="term" value="F:mRNA 5'-diphosphatase activity"/>
    <property type="evidence" value="ECO:0007669"/>
    <property type="project" value="TreeGrafter"/>
</dbReference>
<dbReference type="InterPro" id="IPR039039">
    <property type="entry name" value="RAI1-like_fam"/>
</dbReference>
<evidence type="ECO:0000259" key="3">
    <source>
        <dbReference type="Pfam" id="PF08652"/>
    </source>
</evidence>
<protein>
    <recommendedName>
        <fullName evidence="2">Decapping nuclease</fullName>
        <ecNumber evidence="2">3.6.1.-</ecNumber>
    </recommendedName>
</protein>
<keyword evidence="5" id="KW-1185">Reference proteome</keyword>
<comment type="function">
    <text evidence="2">Decapping enzyme for NAD-capped RNAs: specifically hydrolyzes the nicotinamide adenine dinucleotide (NAD) cap from a subset of RNAs by removing the entire NAD moiety from the 5'-end of an NAD-capped RNA.</text>
</comment>
<dbReference type="AlphaFoldDB" id="A0AAD3DYE2"/>
<keyword evidence="2" id="KW-0539">Nucleus</keyword>
<dbReference type="EC" id="3.6.1.-" evidence="2"/>
<dbReference type="PANTHER" id="PTHR12395:SF9">
    <property type="entry name" value="DECAPPING AND EXORIBONUCLEASE PROTEIN"/>
    <property type="match status" value="1"/>
</dbReference>
<evidence type="ECO:0000313" key="5">
    <source>
        <dbReference type="Proteomes" id="UP001054857"/>
    </source>
</evidence>
<dbReference type="Proteomes" id="UP001054857">
    <property type="component" value="Unassembled WGS sequence"/>
</dbReference>
<name>A0AAD3DYE2_9CHLO</name>
<dbReference type="GO" id="GO:0000956">
    <property type="term" value="P:nuclear-transcribed mRNA catabolic process"/>
    <property type="evidence" value="ECO:0007669"/>
    <property type="project" value="TreeGrafter"/>
</dbReference>
<gene>
    <name evidence="4" type="ORF">Agub_g12559</name>
</gene>
<dbReference type="PANTHER" id="PTHR12395">
    <property type="entry name" value="DOM-3 RELATED"/>
    <property type="match status" value="1"/>
</dbReference>
<dbReference type="GO" id="GO:0000166">
    <property type="term" value="F:nucleotide binding"/>
    <property type="evidence" value="ECO:0007669"/>
    <property type="project" value="UniProtKB-KW"/>
</dbReference>
<comment type="cofactor">
    <cofactor evidence="2">
        <name>a divalent metal cation</name>
        <dbReference type="ChEBI" id="CHEBI:60240"/>
    </cofactor>
</comment>
<evidence type="ECO:0000313" key="4">
    <source>
        <dbReference type="EMBL" id="GFR50350.1"/>
    </source>
</evidence>
<keyword evidence="2" id="KW-0378">Hydrolase</keyword>
<dbReference type="GO" id="GO:0110155">
    <property type="term" value="P:NAD-cap decapping"/>
    <property type="evidence" value="ECO:0007669"/>
    <property type="project" value="TreeGrafter"/>
</dbReference>
<dbReference type="EMBL" id="BMAR01000037">
    <property type="protein sequence ID" value="GFR50350.1"/>
    <property type="molecule type" value="Genomic_DNA"/>
</dbReference>
<comment type="similarity">
    <text evidence="1 2">Belongs to the DXO/Dom3Z family.</text>
</comment>
<dbReference type="GO" id="GO:0046872">
    <property type="term" value="F:metal ion binding"/>
    <property type="evidence" value="ECO:0007669"/>
    <property type="project" value="UniProtKB-KW"/>
</dbReference>
<accession>A0AAD3DYE2</accession>
<organism evidence="4 5">
    <name type="scientific">Astrephomene gubernaculifera</name>
    <dbReference type="NCBI Taxonomy" id="47775"/>
    <lineage>
        <taxon>Eukaryota</taxon>
        <taxon>Viridiplantae</taxon>
        <taxon>Chlorophyta</taxon>
        <taxon>core chlorophytes</taxon>
        <taxon>Chlorophyceae</taxon>
        <taxon>CS clade</taxon>
        <taxon>Chlamydomonadales</taxon>
        <taxon>Astrephomenaceae</taxon>
        <taxon>Astrephomene</taxon>
    </lineage>
</organism>
<dbReference type="GO" id="GO:0003723">
    <property type="term" value="F:RNA binding"/>
    <property type="evidence" value="ECO:0007669"/>
    <property type="project" value="UniProtKB-KW"/>
</dbReference>
<keyword evidence="2" id="KW-0540">Nuclease</keyword>
<comment type="caution">
    <text evidence="4">The sequence shown here is derived from an EMBL/GenBank/DDBJ whole genome shotgun (WGS) entry which is preliminary data.</text>
</comment>
<comment type="subcellular location">
    <subcellularLocation>
        <location evidence="2">Nucleus</location>
    </subcellularLocation>
</comment>
<dbReference type="GO" id="GO:0004518">
    <property type="term" value="F:nuclease activity"/>
    <property type="evidence" value="ECO:0007669"/>
    <property type="project" value="UniProtKB-KW"/>
</dbReference>
<dbReference type="GO" id="GO:0005634">
    <property type="term" value="C:nucleus"/>
    <property type="evidence" value="ECO:0007669"/>
    <property type="project" value="UniProtKB-SubCell"/>
</dbReference>
<evidence type="ECO:0000256" key="2">
    <source>
        <dbReference type="RuleBase" id="RU367113"/>
    </source>
</evidence>
<reference evidence="4 5" key="1">
    <citation type="journal article" date="2021" name="Sci. Rep.">
        <title>Genome sequencing of the multicellular alga Astrephomene provides insights into convergent evolution of germ-soma differentiation.</title>
        <authorList>
            <person name="Yamashita S."/>
            <person name="Yamamoto K."/>
            <person name="Matsuzaki R."/>
            <person name="Suzuki S."/>
            <person name="Yamaguchi H."/>
            <person name="Hirooka S."/>
            <person name="Minakuchi Y."/>
            <person name="Miyagishima S."/>
            <person name="Kawachi M."/>
            <person name="Toyoda A."/>
            <person name="Nozaki H."/>
        </authorList>
    </citation>
    <scope>NUCLEOTIDE SEQUENCE [LARGE SCALE GENOMIC DNA]</scope>
    <source>
        <strain evidence="4 5">NIES-4017</strain>
    </source>
</reference>
<sequence>MDRFTYYGYKFESVATGAPSGEPVDSTREFAVMVQVRLGGHQVLMAAETDAWETPLEEAEEQQQQQEEEVEYIGYTEIKTFVLPQGDRALERLYRDKYPRWWLQSFLAGVPTLLLGGRDRGGTVRQVGWVVVRWRAGGRQSPSGLTLSFILPLLTLRTLSSNNTNNRQVSFRRALLTDRIPSLPHQALSSI</sequence>
<feature type="domain" description="RAI1-like" evidence="3">
    <location>
        <begin position="2"/>
        <end position="127"/>
    </location>
</feature>
<keyword evidence="2" id="KW-0547">Nucleotide-binding</keyword>